<keyword evidence="4" id="KW-0319">Glycerol metabolism</keyword>
<proteinExistence type="inferred from homology"/>
<dbReference type="SUPFAM" id="SSF51695">
    <property type="entry name" value="PLC-like phosphodiesterases"/>
    <property type="match status" value="1"/>
</dbReference>
<evidence type="ECO:0000313" key="10">
    <source>
        <dbReference type="Proteomes" id="UP000824150"/>
    </source>
</evidence>
<evidence type="ECO:0000256" key="7">
    <source>
        <dbReference type="SAM" id="SignalP"/>
    </source>
</evidence>
<dbReference type="NCBIfam" id="NF008354">
    <property type="entry name" value="PRK11143.1"/>
    <property type="match status" value="1"/>
</dbReference>
<dbReference type="GO" id="GO:0006071">
    <property type="term" value="P:glycerol metabolic process"/>
    <property type="evidence" value="ECO:0007669"/>
    <property type="project" value="UniProtKB-KW"/>
</dbReference>
<dbReference type="Pfam" id="PF03009">
    <property type="entry name" value="GDPD"/>
    <property type="match status" value="1"/>
</dbReference>
<dbReference type="PANTHER" id="PTHR43620:SF7">
    <property type="entry name" value="GLYCEROPHOSPHODIESTER PHOSPHODIESTERASE GDPD5-RELATED"/>
    <property type="match status" value="1"/>
</dbReference>
<dbReference type="GO" id="GO:0006629">
    <property type="term" value="P:lipid metabolic process"/>
    <property type="evidence" value="ECO:0007669"/>
    <property type="project" value="InterPro"/>
</dbReference>
<name>A0A9E2KNW2_9GAMM</name>
<dbReference type="PANTHER" id="PTHR43620">
    <property type="entry name" value="GLYCEROPHOSPHORYL DIESTER PHOSPHODIESTERASE"/>
    <property type="match status" value="1"/>
</dbReference>
<feature type="signal peptide" evidence="7">
    <location>
        <begin position="1"/>
        <end position="25"/>
    </location>
</feature>
<evidence type="ECO:0000256" key="6">
    <source>
        <dbReference type="ARBA" id="ARBA00047512"/>
    </source>
</evidence>
<gene>
    <name evidence="9" type="primary">glpQ</name>
    <name evidence="9" type="ORF">IAA31_07765</name>
</gene>
<accession>A0A9E2KNW2</accession>
<organism evidence="9 10">
    <name type="scientific">Candidatus Anaerobiospirillum merdipullorum</name>
    <dbReference type="NCBI Taxonomy" id="2838450"/>
    <lineage>
        <taxon>Bacteria</taxon>
        <taxon>Pseudomonadati</taxon>
        <taxon>Pseudomonadota</taxon>
        <taxon>Gammaproteobacteria</taxon>
        <taxon>Aeromonadales</taxon>
        <taxon>Succinivibrionaceae</taxon>
        <taxon>Anaerobiospirillum</taxon>
    </lineage>
</organism>
<dbReference type="InterPro" id="IPR017946">
    <property type="entry name" value="PLC-like_Pdiesterase_TIM-brl"/>
</dbReference>
<dbReference type="Gene3D" id="3.20.20.190">
    <property type="entry name" value="Phosphatidylinositol (PI) phosphodiesterase"/>
    <property type="match status" value="1"/>
</dbReference>
<dbReference type="FunFam" id="3.20.20.190:FF:000009">
    <property type="entry name" value="Glycerophosphodiester phosphodiesterase, periplasmic"/>
    <property type="match status" value="1"/>
</dbReference>
<dbReference type="CDD" id="cd08600">
    <property type="entry name" value="GDPD_EcGlpQ_like"/>
    <property type="match status" value="1"/>
</dbReference>
<evidence type="ECO:0000259" key="8">
    <source>
        <dbReference type="PROSITE" id="PS51704"/>
    </source>
</evidence>
<evidence type="ECO:0000256" key="4">
    <source>
        <dbReference type="ARBA" id="ARBA00022798"/>
    </source>
</evidence>
<feature type="chain" id="PRO_5039141022" description="glycerophosphodiester phosphodiesterase" evidence="7">
    <location>
        <begin position="26"/>
        <end position="357"/>
    </location>
</feature>
<comment type="caution">
    <text evidence="9">The sequence shown here is derived from an EMBL/GenBank/DDBJ whole genome shotgun (WGS) entry which is preliminary data.</text>
</comment>
<feature type="domain" description="GP-PDE" evidence="8">
    <location>
        <begin position="30"/>
        <end position="353"/>
    </location>
</feature>
<dbReference type="PROSITE" id="PS51704">
    <property type="entry name" value="GP_PDE"/>
    <property type="match status" value="1"/>
</dbReference>
<evidence type="ECO:0000256" key="1">
    <source>
        <dbReference type="ARBA" id="ARBA00007277"/>
    </source>
</evidence>
<dbReference type="AlphaFoldDB" id="A0A9E2KNW2"/>
<reference evidence="9" key="1">
    <citation type="journal article" date="2021" name="PeerJ">
        <title>Extensive microbial diversity within the chicken gut microbiome revealed by metagenomics and culture.</title>
        <authorList>
            <person name="Gilroy R."/>
            <person name="Ravi A."/>
            <person name="Getino M."/>
            <person name="Pursley I."/>
            <person name="Horton D.L."/>
            <person name="Alikhan N.F."/>
            <person name="Baker D."/>
            <person name="Gharbi K."/>
            <person name="Hall N."/>
            <person name="Watson M."/>
            <person name="Adriaenssens E.M."/>
            <person name="Foster-Nyarko E."/>
            <person name="Jarju S."/>
            <person name="Secka A."/>
            <person name="Antonio M."/>
            <person name="Oren A."/>
            <person name="Chaudhuri R.R."/>
            <person name="La Ragione R."/>
            <person name="Hildebrand F."/>
            <person name="Pallen M.J."/>
        </authorList>
    </citation>
    <scope>NUCLEOTIDE SEQUENCE</scope>
    <source>
        <strain evidence="9">687</strain>
    </source>
</reference>
<dbReference type="GO" id="GO:0008889">
    <property type="term" value="F:glycerophosphodiester phosphodiesterase activity"/>
    <property type="evidence" value="ECO:0007669"/>
    <property type="project" value="UniProtKB-EC"/>
</dbReference>
<keyword evidence="5 9" id="KW-0378">Hydrolase</keyword>
<dbReference type="InterPro" id="IPR030395">
    <property type="entry name" value="GP_PDE_dom"/>
</dbReference>
<reference evidence="9" key="2">
    <citation type="submission" date="2021-04" db="EMBL/GenBank/DDBJ databases">
        <authorList>
            <person name="Gilroy R."/>
        </authorList>
    </citation>
    <scope>NUCLEOTIDE SEQUENCE</scope>
    <source>
        <strain evidence="9">687</strain>
    </source>
</reference>
<sequence>MKFKTLGAAVLMSIAMGLASTAALAVDGGKVIVAHRGASGYLPEHTLEAKALGYAMGVDYLEQDLAMTKDDRLVVVHDHFLDRITDVADKFPDRARKDGRYYVMDFTLDEIKSLNFTEGFNIVDGKRVQGYPDRFPMFTSTFKIHTFEEEIEFIQGMNKTMGRDVGLYVETKAPWLHKQAGKDISKATLEVLKKYGYTTKDSNVLFQTFDYPDLKYVKNELMPKLGMDLKTVVLVTSNPEETYELVDGKWQRFDYRYLLDPKNMAEIAQYADGMGPDYHMLIDEKNSRKGDIKVNDLVQKMHEAGMVVHPYTIRKDQLPPYANNIDELFEAVLYQAGADGVFTDFPDLGVAYVKAHK</sequence>
<evidence type="ECO:0000256" key="5">
    <source>
        <dbReference type="ARBA" id="ARBA00022801"/>
    </source>
</evidence>
<evidence type="ECO:0000256" key="2">
    <source>
        <dbReference type="ARBA" id="ARBA00012247"/>
    </source>
</evidence>
<dbReference type="GO" id="GO:0042597">
    <property type="term" value="C:periplasmic space"/>
    <property type="evidence" value="ECO:0007669"/>
    <property type="project" value="TreeGrafter"/>
</dbReference>
<comment type="similarity">
    <text evidence="1">Belongs to the glycerophosphoryl diester phosphodiesterase family.</text>
</comment>
<comment type="catalytic activity">
    <reaction evidence="6">
        <text>a sn-glycero-3-phosphodiester + H2O = an alcohol + sn-glycerol 3-phosphate + H(+)</text>
        <dbReference type="Rhea" id="RHEA:12969"/>
        <dbReference type="ChEBI" id="CHEBI:15377"/>
        <dbReference type="ChEBI" id="CHEBI:15378"/>
        <dbReference type="ChEBI" id="CHEBI:30879"/>
        <dbReference type="ChEBI" id="CHEBI:57597"/>
        <dbReference type="ChEBI" id="CHEBI:83408"/>
        <dbReference type="EC" id="3.1.4.46"/>
    </reaction>
</comment>
<keyword evidence="3 7" id="KW-0732">Signal</keyword>
<dbReference type="EC" id="3.1.4.46" evidence="2"/>
<dbReference type="EMBL" id="JAHLFG010000086">
    <property type="protein sequence ID" value="MBU3827364.1"/>
    <property type="molecule type" value="Genomic_DNA"/>
</dbReference>
<dbReference type="Proteomes" id="UP000824150">
    <property type="component" value="Unassembled WGS sequence"/>
</dbReference>
<protein>
    <recommendedName>
        <fullName evidence="2">glycerophosphodiester phosphodiesterase</fullName>
        <ecNumber evidence="2">3.1.4.46</ecNumber>
    </recommendedName>
</protein>
<evidence type="ECO:0000313" key="9">
    <source>
        <dbReference type="EMBL" id="MBU3827364.1"/>
    </source>
</evidence>
<evidence type="ECO:0000256" key="3">
    <source>
        <dbReference type="ARBA" id="ARBA00022729"/>
    </source>
</evidence>